<name>A0A841MTI4_9BACT</name>
<evidence type="ECO:0008006" key="4">
    <source>
        <dbReference type="Google" id="ProtNLM"/>
    </source>
</evidence>
<dbReference type="AlphaFoldDB" id="A0A841MTI4"/>
<keyword evidence="1" id="KW-0732">Signal</keyword>
<sequence length="181" mass="20663">MLLLKNKFFVTFLLVFSLHFVATAQREIYQDSIAFKDRLYFGGNFGMQFGTVTLLDVSPLVGVMITPRFSSGVGLTYQYFNDRRYIGGETSSYGGRVFSRYNVLPNIFAHAELETINFDNYNILADRFERIWANSLFLGGGYFAPFGPRGGANFTFLYNVLHDNLRSPYSEPYVIRVGFVL</sequence>
<protein>
    <recommendedName>
        <fullName evidence="4">Outer membrane protein beta-barrel domain-containing protein</fullName>
    </recommendedName>
</protein>
<dbReference type="Proteomes" id="UP000588604">
    <property type="component" value="Unassembled WGS sequence"/>
</dbReference>
<evidence type="ECO:0000256" key="1">
    <source>
        <dbReference type="SAM" id="SignalP"/>
    </source>
</evidence>
<comment type="caution">
    <text evidence="2">The sequence shown here is derived from an EMBL/GenBank/DDBJ whole genome shotgun (WGS) entry which is preliminary data.</text>
</comment>
<accession>A0A841MTI4</accession>
<feature type="signal peptide" evidence="1">
    <location>
        <begin position="1"/>
        <end position="24"/>
    </location>
</feature>
<keyword evidence="3" id="KW-1185">Reference proteome</keyword>
<gene>
    <name evidence="2" type="ORF">FHS59_001556</name>
</gene>
<evidence type="ECO:0000313" key="3">
    <source>
        <dbReference type="Proteomes" id="UP000588604"/>
    </source>
</evidence>
<dbReference type="RefSeq" id="WP_184494580.1">
    <property type="nucleotide sequence ID" value="NZ_JACIJO010000002.1"/>
</dbReference>
<organism evidence="2 3">
    <name type="scientific">Algoriphagus iocasae</name>
    <dbReference type="NCBI Taxonomy" id="1836499"/>
    <lineage>
        <taxon>Bacteria</taxon>
        <taxon>Pseudomonadati</taxon>
        <taxon>Bacteroidota</taxon>
        <taxon>Cytophagia</taxon>
        <taxon>Cytophagales</taxon>
        <taxon>Cyclobacteriaceae</taxon>
        <taxon>Algoriphagus</taxon>
    </lineage>
</organism>
<proteinExistence type="predicted"/>
<dbReference type="EMBL" id="JACIJO010000002">
    <property type="protein sequence ID" value="MBB6325928.1"/>
    <property type="molecule type" value="Genomic_DNA"/>
</dbReference>
<evidence type="ECO:0000313" key="2">
    <source>
        <dbReference type="EMBL" id="MBB6325928.1"/>
    </source>
</evidence>
<feature type="chain" id="PRO_5033041577" description="Outer membrane protein beta-barrel domain-containing protein" evidence="1">
    <location>
        <begin position="25"/>
        <end position="181"/>
    </location>
</feature>
<reference evidence="2 3" key="1">
    <citation type="submission" date="2020-08" db="EMBL/GenBank/DDBJ databases">
        <title>Genomic Encyclopedia of Type Strains, Phase IV (KMG-IV): sequencing the most valuable type-strain genomes for metagenomic binning, comparative biology and taxonomic classification.</title>
        <authorList>
            <person name="Goeker M."/>
        </authorList>
    </citation>
    <scope>NUCLEOTIDE SEQUENCE [LARGE SCALE GENOMIC DNA]</scope>
    <source>
        <strain evidence="2 3">DSM 102044</strain>
    </source>
</reference>